<protein>
    <submittedName>
        <fullName evidence="1">Uncharacterized protein</fullName>
    </submittedName>
</protein>
<accession>A0ACC2PFG8</accession>
<dbReference type="Proteomes" id="UP001239111">
    <property type="component" value="Chromosome 1"/>
</dbReference>
<gene>
    <name evidence="1" type="ORF">QAD02_017590</name>
</gene>
<reference evidence="1" key="1">
    <citation type="submission" date="2023-04" db="EMBL/GenBank/DDBJ databases">
        <title>A chromosome-level genome assembly of the parasitoid wasp Eretmocerus hayati.</title>
        <authorList>
            <person name="Zhong Y."/>
            <person name="Liu S."/>
            <person name="Liu Y."/>
        </authorList>
    </citation>
    <scope>NUCLEOTIDE SEQUENCE</scope>
    <source>
        <strain evidence="1">ZJU_SS_LIU_2023</strain>
    </source>
</reference>
<organism evidence="1 2">
    <name type="scientific">Eretmocerus hayati</name>
    <dbReference type="NCBI Taxonomy" id="131215"/>
    <lineage>
        <taxon>Eukaryota</taxon>
        <taxon>Metazoa</taxon>
        <taxon>Ecdysozoa</taxon>
        <taxon>Arthropoda</taxon>
        <taxon>Hexapoda</taxon>
        <taxon>Insecta</taxon>
        <taxon>Pterygota</taxon>
        <taxon>Neoptera</taxon>
        <taxon>Endopterygota</taxon>
        <taxon>Hymenoptera</taxon>
        <taxon>Apocrita</taxon>
        <taxon>Proctotrupomorpha</taxon>
        <taxon>Chalcidoidea</taxon>
        <taxon>Aphelinidae</taxon>
        <taxon>Aphelininae</taxon>
        <taxon>Eretmocerus</taxon>
    </lineage>
</organism>
<evidence type="ECO:0000313" key="1">
    <source>
        <dbReference type="EMBL" id="KAJ8681798.1"/>
    </source>
</evidence>
<keyword evidence="2" id="KW-1185">Reference proteome</keyword>
<proteinExistence type="predicted"/>
<comment type="caution">
    <text evidence="1">The sequence shown here is derived from an EMBL/GenBank/DDBJ whole genome shotgun (WGS) entry which is preliminary data.</text>
</comment>
<name>A0ACC2PFG8_9HYME</name>
<evidence type="ECO:0000313" key="2">
    <source>
        <dbReference type="Proteomes" id="UP001239111"/>
    </source>
</evidence>
<dbReference type="EMBL" id="CM056741">
    <property type="protein sequence ID" value="KAJ8681798.1"/>
    <property type="molecule type" value="Genomic_DNA"/>
</dbReference>
<sequence>MEAHERYIAEEQGRLVLRTMWDMVNDGSPTVDTSKRNTENLSKKKSKNVCGGGKQAAVKDAEKQKERNIDMRYGFHNYADLYARRGHEPCFAICTTSNYVNQAFQTAEKFAVEPSVPHARVPDRKENLQERGIKNLKRERLAMVFVPEMAKVSRRSEEAHQTPAWPPKIREKQRRA</sequence>